<gene>
    <name evidence="2" type="ORF">ACJRO7_033993</name>
</gene>
<evidence type="ECO:0000313" key="3">
    <source>
        <dbReference type="Proteomes" id="UP001634007"/>
    </source>
</evidence>
<dbReference type="InterPro" id="IPR001611">
    <property type="entry name" value="Leu-rich_rpt"/>
</dbReference>
<evidence type="ECO:0000256" key="1">
    <source>
        <dbReference type="SAM" id="MobiDB-lite"/>
    </source>
</evidence>
<dbReference type="EMBL" id="JBJKBG010000009">
    <property type="protein sequence ID" value="KAL3721581.1"/>
    <property type="molecule type" value="Genomic_DNA"/>
</dbReference>
<dbReference type="Proteomes" id="UP001634007">
    <property type="component" value="Unassembled WGS sequence"/>
</dbReference>
<evidence type="ECO:0000313" key="2">
    <source>
        <dbReference type="EMBL" id="KAL3721581.1"/>
    </source>
</evidence>
<dbReference type="Pfam" id="PF00560">
    <property type="entry name" value="LRR_1"/>
    <property type="match status" value="1"/>
</dbReference>
<accession>A0ABD3J5Z2</accession>
<dbReference type="Pfam" id="PF13516">
    <property type="entry name" value="LRR_6"/>
    <property type="match status" value="1"/>
</dbReference>
<organism evidence="2 3">
    <name type="scientific">Eucalyptus globulus</name>
    <name type="common">Tasmanian blue gum</name>
    <dbReference type="NCBI Taxonomy" id="34317"/>
    <lineage>
        <taxon>Eukaryota</taxon>
        <taxon>Viridiplantae</taxon>
        <taxon>Streptophyta</taxon>
        <taxon>Embryophyta</taxon>
        <taxon>Tracheophyta</taxon>
        <taxon>Spermatophyta</taxon>
        <taxon>Magnoliopsida</taxon>
        <taxon>eudicotyledons</taxon>
        <taxon>Gunneridae</taxon>
        <taxon>Pentapetalae</taxon>
        <taxon>rosids</taxon>
        <taxon>malvids</taxon>
        <taxon>Myrtales</taxon>
        <taxon>Myrtaceae</taxon>
        <taxon>Myrtoideae</taxon>
        <taxon>Eucalypteae</taxon>
        <taxon>Eucalyptus</taxon>
    </lineage>
</organism>
<dbReference type="InterPro" id="IPR032675">
    <property type="entry name" value="LRR_dom_sf"/>
</dbReference>
<proteinExistence type="predicted"/>
<reference evidence="2 3" key="1">
    <citation type="submission" date="2024-11" db="EMBL/GenBank/DDBJ databases">
        <title>Chromosome-level genome assembly of Eucalyptus globulus Labill. provides insights into its genome evolution.</title>
        <authorList>
            <person name="Li X."/>
        </authorList>
    </citation>
    <scope>NUCLEOTIDE SEQUENCE [LARGE SCALE GENOMIC DNA]</scope>
    <source>
        <strain evidence="2">CL2024</strain>
        <tissue evidence="2">Fresh tender leaves</tissue>
    </source>
</reference>
<sequence length="118" mass="12127">MQVLPRGLHCARQPGLSAHFRSVSSHLLTLGSLESLSLTSANIGGALAFPSGSKCSAVLSSLDLSGNALSGPISGIASLVPCQNLRVLNFSGNNLDNSGQESARRHSRPQGAREFAGS</sequence>
<dbReference type="AlphaFoldDB" id="A0ABD3J5Z2"/>
<protein>
    <submittedName>
        <fullName evidence="2">Uncharacterized protein</fullName>
    </submittedName>
</protein>
<comment type="caution">
    <text evidence="2">The sequence shown here is derived from an EMBL/GenBank/DDBJ whole genome shotgun (WGS) entry which is preliminary data.</text>
</comment>
<dbReference type="SUPFAM" id="SSF52047">
    <property type="entry name" value="RNI-like"/>
    <property type="match status" value="1"/>
</dbReference>
<keyword evidence="3" id="KW-1185">Reference proteome</keyword>
<feature type="region of interest" description="Disordered" evidence="1">
    <location>
        <begin position="95"/>
        <end position="118"/>
    </location>
</feature>
<name>A0ABD3J5Z2_EUCGL</name>
<dbReference type="Gene3D" id="3.80.10.10">
    <property type="entry name" value="Ribonuclease Inhibitor"/>
    <property type="match status" value="1"/>
</dbReference>